<gene>
    <name evidence="2" type="ORF">E1898_03835</name>
</gene>
<evidence type="ECO:0000256" key="1">
    <source>
        <dbReference type="SAM" id="Phobius"/>
    </source>
</evidence>
<keyword evidence="1" id="KW-0472">Membrane</keyword>
<keyword evidence="3" id="KW-1185">Reference proteome</keyword>
<comment type="caution">
    <text evidence="2">The sequence shown here is derived from an EMBL/GenBank/DDBJ whole genome shotgun (WGS) entry which is preliminary data.</text>
</comment>
<proteinExistence type="predicted"/>
<reference evidence="2 3" key="1">
    <citation type="submission" date="2019-03" db="EMBL/GenBank/DDBJ databases">
        <title>Algoriphagus aquimaris sp. nov., isolated form marine sediment in Pohang, Korea.</title>
        <authorList>
            <person name="Kim J."/>
            <person name="Yoon S.-H."/>
            <person name="Lee S.-S."/>
        </authorList>
    </citation>
    <scope>NUCLEOTIDE SEQUENCE [LARGE SCALE GENOMIC DNA]</scope>
    <source>
        <strain evidence="2 3">F21</strain>
    </source>
</reference>
<dbReference type="Proteomes" id="UP000295438">
    <property type="component" value="Unassembled WGS sequence"/>
</dbReference>
<dbReference type="AlphaFoldDB" id="A0A4R5V7U7"/>
<keyword evidence="1" id="KW-1133">Transmembrane helix</keyword>
<dbReference type="RefSeq" id="WP_133389889.1">
    <property type="nucleotide sequence ID" value="NZ_SMUW01000027.1"/>
</dbReference>
<sequence length="111" mass="12327">MKAIRYIGSILMIATGILHFLPSFQSDPDPNSIPMFLFGIGYLFIGILLFKDHRYGKILGVILPLIGLGAGFFILGIENWNAMFSLMFLIDAIVICICLILIFKKTSSKIA</sequence>
<dbReference type="EMBL" id="SMUW01000027">
    <property type="protein sequence ID" value="TDK48153.1"/>
    <property type="molecule type" value="Genomic_DNA"/>
</dbReference>
<accession>A0A4R5V7U7</accession>
<feature type="transmembrane region" description="Helical" evidence="1">
    <location>
        <begin position="32"/>
        <end position="51"/>
    </location>
</feature>
<feature type="transmembrane region" description="Helical" evidence="1">
    <location>
        <begin position="7"/>
        <end position="26"/>
    </location>
</feature>
<feature type="transmembrane region" description="Helical" evidence="1">
    <location>
        <begin position="83"/>
        <end position="103"/>
    </location>
</feature>
<organism evidence="2 3">
    <name type="scientific">Algoriphagus formosus</name>
    <dbReference type="NCBI Taxonomy" id="2007308"/>
    <lineage>
        <taxon>Bacteria</taxon>
        <taxon>Pseudomonadati</taxon>
        <taxon>Bacteroidota</taxon>
        <taxon>Cytophagia</taxon>
        <taxon>Cytophagales</taxon>
        <taxon>Cyclobacteriaceae</taxon>
        <taxon>Algoriphagus</taxon>
    </lineage>
</organism>
<protein>
    <submittedName>
        <fullName evidence="2">Uncharacterized protein</fullName>
    </submittedName>
</protein>
<evidence type="ECO:0000313" key="3">
    <source>
        <dbReference type="Proteomes" id="UP000295438"/>
    </source>
</evidence>
<feature type="transmembrane region" description="Helical" evidence="1">
    <location>
        <begin position="58"/>
        <end position="77"/>
    </location>
</feature>
<keyword evidence="1" id="KW-0812">Transmembrane</keyword>
<evidence type="ECO:0000313" key="2">
    <source>
        <dbReference type="EMBL" id="TDK48153.1"/>
    </source>
</evidence>
<name>A0A4R5V7U7_9BACT</name>